<dbReference type="InterPro" id="IPR011333">
    <property type="entry name" value="SKP1/BTB/POZ_sf"/>
</dbReference>
<dbReference type="Gene3D" id="3.30.710.10">
    <property type="entry name" value="Potassium Channel Kv1.1, Chain A"/>
    <property type="match status" value="1"/>
</dbReference>
<dbReference type="EMBL" id="WIUZ02000001">
    <property type="protein sequence ID" value="KAF9793463.1"/>
    <property type="molecule type" value="Genomic_DNA"/>
</dbReference>
<keyword evidence="3" id="KW-1185">Reference proteome</keyword>
<comment type="caution">
    <text evidence="2">The sequence shown here is derived from an EMBL/GenBank/DDBJ whole genome shotgun (WGS) entry which is preliminary data.</text>
</comment>
<dbReference type="OrthoDB" id="6359816at2759"/>
<feature type="region of interest" description="Disordered" evidence="1">
    <location>
        <begin position="69"/>
        <end position="122"/>
    </location>
</feature>
<evidence type="ECO:0000313" key="2">
    <source>
        <dbReference type="EMBL" id="KAF9793463.1"/>
    </source>
</evidence>
<organism evidence="2 3">
    <name type="scientific">Thelephora terrestris</name>
    <dbReference type="NCBI Taxonomy" id="56493"/>
    <lineage>
        <taxon>Eukaryota</taxon>
        <taxon>Fungi</taxon>
        <taxon>Dikarya</taxon>
        <taxon>Basidiomycota</taxon>
        <taxon>Agaricomycotina</taxon>
        <taxon>Agaricomycetes</taxon>
        <taxon>Thelephorales</taxon>
        <taxon>Thelephoraceae</taxon>
        <taxon>Thelephora</taxon>
    </lineage>
</organism>
<evidence type="ECO:0000313" key="3">
    <source>
        <dbReference type="Proteomes" id="UP000736335"/>
    </source>
</evidence>
<reference evidence="2" key="1">
    <citation type="journal article" date="2020" name="Nat. Commun.">
        <title>Large-scale genome sequencing of mycorrhizal fungi provides insights into the early evolution of symbiotic traits.</title>
        <authorList>
            <person name="Miyauchi S."/>
            <person name="Kiss E."/>
            <person name="Kuo A."/>
            <person name="Drula E."/>
            <person name="Kohler A."/>
            <person name="Sanchez-Garcia M."/>
            <person name="Morin E."/>
            <person name="Andreopoulos B."/>
            <person name="Barry K.W."/>
            <person name="Bonito G."/>
            <person name="Buee M."/>
            <person name="Carver A."/>
            <person name="Chen C."/>
            <person name="Cichocki N."/>
            <person name="Clum A."/>
            <person name="Culley D."/>
            <person name="Crous P.W."/>
            <person name="Fauchery L."/>
            <person name="Girlanda M."/>
            <person name="Hayes R.D."/>
            <person name="Keri Z."/>
            <person name="LaButti K."/>
            <person name="Lipzen A."/>
            <person name="Lombard V."/>
            <person name="Magnuson J."/>
            <person name="Maillard F."/>
            <person name="Murat C."/>
            <person name="Nolan M."/>
            <person name="Ohm R.A."/>
            <person name="Pangilinan J."/>
            <person name="Pereira M.F."/>
            <person name="Perotto S."/>
            <person name="Peter M."/>
            <person name="Pfister S."/>
            <person name="Riley R."/>
            <person name="Sitrit Y."/>
            <person name="Stielow J.B."/>
            <person name="Szollosi G."/>
            <person name="Zifcakova L."/>
            <person name="Stursova M."/>
            <person name="Spatafora J.W."/>
            <person name="Tedersoo L."/>
            <person name="Vaario L.M."/>
            <person name="Yamada A."/>
            <person name="Yan M."/>
            <person name="Wang P."/>
            <person name="Xu J."/>
            <person name="Bruns T."/>
            <person name="Baldrian P."/>
            <person name="Vilgalys R."/>
            <person name="Dunand C."/>
            <person name="Henrissat B."/>
            <person name="Grigoriev I.V."/>
            <person name="Hibbett D."/>
            <person name="Nagy L.G."/>
            <person name="Martin F.M."/>
        </authorList>
    </citation>
    <scope>NUCLEOTIDE SEQUENCE</scope>
    <source>
        <strain evidence="2">UH-Tt-Lm1</strain>
    </source>
</reference>
<sequence length="454" mass="51193">MTIPIPLQEALRDSITSGTFIDTKFWVFSKWGSKTRGVGSPRALFVNEHVTRRVPRLAFLLDEREPTGNLRTKFPTDRKPYIGDYDYEDDSDLEDDDDEDASDSEDEHAAAPPAATEEPGNNAKVVTAENSDAEDETSVISSAHVGKVVVIEDVAFVTFQALLRYLYTDEIEFASWGSAERRIARARETISESYGIPKPSPKSIYRLADRYDIPELKKLALEQIRQDLSKCNIIEEALSKYTSWYPELRELELRQLARALLSADSDRNMKLLKEQIKEYTHGKLPHAKHVISALYKLMESNESVEEPPLPTTVAHNQGDAKRDWSGLKKALTNSLTSGTFLSSQFYALESWSSTGLHKTRPIYFCGTVDSSFTSTLTACSSELGLQSAPFMHTYWPDSDLGDDELDQGGPMGCPPPSRWSEDPLPIDYCEPNLLLSASERTPHPWAYRWIRRIL</sequence>
<dbReference type="AlphaFoldDB" id="A0A9P6HSX7"/>
<feature type="compositionally biased region" description="Acidic residues" evidence="1">
    <location>
        <begin position="85"/>
        <end position="106"/>
    </location>
</feature>
<dbReference type="Proteomes" id="UP000736335">
    <property type="component" value="Unassembled WGS sequence"/>
</dbReference>
<dbReference type="SUPFAM" id="SSF54695">
    <property type="entry name" value="POZ domain"/>
    <property type="match status" value="1"/>
</dbReference>
<gene>
    <name evidence="2" type="ORF">BJ322DRAFT_130553</name>
</gene>
<evidence type="ECO:0008006" key="4">
    <source>
        <dbReference type="Google" id="ProtNLM"/>
    </source>
</evidence>
<accession>A0A9P6HSX7</accession>
<proteinExistence type="predicted"/>
<name>A0A9P6HSX7_9AGAM</name>
<dbReference type="PANTHER" id="PTHR24413">
    <property type="entry name" value="SPECKLE-TYPE POZ PROTEIN"/>
    <property type="match status" value="1"/>
</dbReference>
<evidence type="ECO:0000256" key="1">
    <source>
        <dbReference type="SAM" id="MobiDB-lite"/>
    </source>
</evidence>
<reference evidence="2" key="2">
    <citation type="submission" date="2020-11" db="EMBL/GenBank/DDBJ databases">
        <authorList>
            <consortium name="DOE Joint Genome Institute"/>
            <person name="Kuo A."/>
            <person name="Miyauchi S."/>
            <person name="Kiss E."/>
            <person name="Drula E."/>
            <person name="Kohler A."/>
            <person name="Sanchez-Garcia M."/>
            <person name="Andreopoulos B."/>
            <person name="Barry K.W."/>
            <person name="Bonito G."/>
            <person name="Buee M."/>
            <person name="Carver A."/>
            <person name="Chen C."/>
            <person name="Cichocki N."/>
            <person name="Clum A."/>
            <person name="Culley D."/>
            <person name="Crous P.W."/>
            <person name="Fauchery L."/>
            <person name="Girlanda M."/>
            <person name="Hayes R."/>
            <person name="Keri Z."/>
            <person name="Labutti K."/>
            <person name="Lipzen A."/>
            <person name="Lombard V."/>
            <person name="Magnuson J."/>
            <person name="Maillard F."/>
            <person name="Morin E."/>
            <person name="Murat C."/>
            <person name="Nolan M."/>
            <person name="Ohm R."/>
            <person name="Pangilinan J."/>
            <person name="Pereira M."/>
            <person name="Perotto S."/>
            <person name="Peter M."/>
            <person name="Riley R."/>
            <person name="Sitrit Y."/>
            <person name="Stielow B."/>
            <person name="Szollosi G."/>
            <person name="Zifcakova L."/>
            <person name="Stursova M."/>
            <person name="Spatafora J.W."/>
            <person name="Tedersoo L."/>
            <person name="Vaario L.-M."/>
            <person name="Yamada A."/>
            <person name="Yan M."/>
            <person name="Wang P."/>
            <person name="Xu J."/>
            <person name="Bruns T."/>
            <person name="Baldrian P."/>
            <person name="Vilgalys R."/>
            <person name="Henrissat B."/>
            <person name="Grigoriev I.V."/>
            <person name="Hibbett D."/>
            <person name="Nagy L.G."/>
            <person name="Martin F.M."/>
        </authorList>
    </citation>
    <scope>NUCLEOTIDE SEQUENCE</scope>
    <source>
        <strain evidence="2">UH-Tt-Lm1</strain>
    </source>
</reference>
<protein>
    <recommendedName>
        <fullName evidence="4">BTB domain-containing protein</fullName>
    </recommendedName>
</protein>